<dbReference type="OrthoDB" id="5405319at2"/>
<proteinExistence type="predicted"/>
<evidence type="ECO:0000313" key="1">
    <source>
        <dbReference type="EMBL" id="SMA43848.1"/>
    </source>
</evidence>
<dbReference type="Pfam" id="PF06293">
    <property type="entry name" value="Kdo"/>
    <property type="match status" value="1"/>
</dbReference>
<dbReference type="InterPro" id="IPR011009">
    <property type="entry name" value="Kinase-like_dom_sf"/>
</dbReference>
<dbReference type="PIRSF" id="PIRSF026326">
    <property type="entry name" value="InaA"/>
    <property type="match status" value="1"/>
</dbReference>
<dbReference type="EMBL" id="FWPT01000003">
    <property type="protein sequence ID" value="SMA43848.1"/>
    <property type="molecule type" value="Genomic_DNA"/>
</dbReference>
<evidence type="ECO:0000313" key="2">
    <source>
        <dbReference type="Proteomes" id="UP000196573"/>
    </source>
</evidence>
<dbReference type="InterPro" id="IPR027023">
    <property type="entry name" value="Put_LipoPS_kinase_InaA"/>
</dbReference>
<keyword evidence="2" id="KW-1185">Reference proteome</keyword>
<protein>
    <recommendedName>
        <fullName evidence="3">Lipopolysaccharide core heptose(I) kinase RfaP</fullName>
    </recommendedName>
</protein>
<evidence type="ECO:0008006" key="3">
    <source>
        <dbReference type="Google" id="ProtNLM"/>
    </source>
</evidence>
<dbReference type="AlphaFoldDB" id="A0A1X7AHY8"/>
<gene>
    <name evidence="1" type="ORF">EHSB41UT_01685</name>
</gene>
<organism evidence="1 2">
    <name type="scientific">Parendozoicomonas haliclonae</name>
    <dbReference type="NCBI Taxonomy" id="1960125"/>
    <lineage>
        <taxon>Bacteria</taxon>
        <taxon>Pseudomonadati</taxon>
        <taxon>Pseudomonadota</taxon>
        <taxon>Gammaproteobacteria</taxon>
        <taxon>Oceanospirillales</taxon>
        <taxon>Endozoicomonadaceae</taxon>
        <taxon>Parendozoicomonas</taxon>
    </lineage>
</organism>
<dbReference type="SUPFAM" id="SSF56112">
    <property type="entry name" value="Protein kinase-like (PK-like)"/>
    <property type="match status" value="1"/>
</dbReference>
<reference evidence="1 2" key="1">
    <citation type="submission" date="2017-03" db="EMBL/GenBank/DDBJ databases">
        <authorList>
            <person name="Afonso C.L."/>
            <person name="Miller P.J."/>
            <person name="Scott M.A."/>
            <person name="Spackman E."/>
            <person name="Goraichik I."/>
            <person name="Dimitrov K.M."/>
            <person name="Suarez D.L."/>
            <person name="Swayne D.E."/>
        </authorList>
    </citation>
    <scope>NUCLEOTIDE SEQUENCE [LARGE SCALE GENOMIC DNA]</scope>
    <source>
        <strain evidence="1">SB41UT1</strain>
    </source>
</reference>
<accession>A0A1X7AHY8</accession>
<sequence length="258" mass="30614">MSLLFPDISTFFDNQIESALKAHQLDSFDALWNSEENWIEEPNKRRNGWSGVSRLELPDSSAPRLFMKRQENHNTRTAIHPIHGVPTYRRELNSIQLFKKHNIPTLTPVYYGERIKDGNHQAILITLALDDYQDMFALQATGDKQKILAAKKKLAEEVWQMHRQGLAHYCLYPNHVFVRFENNEPEIILIDLEKVRRDPLKKRMRFKDLECYLRHSIDFTQDERQHFIDSYMAAGPVRSERELRRRLQKRIRAQLHPV</sequence>
<name>A0A1X7AHY8_9GAMM</name>
<dbReference type="RefSeq" id="WP_087108763.1">
    <property type="nucleotide sequence ID" value="NZ_CBCSCN010000008.1"/>
</dbReference>
<dbReference type="Proteomes" id="UP000196573">
    <property type="component" value="Unassembled WGS sequence"/>
</dbReference>